<protein>
    <submittedName>
        <fullName evidence="2">Uncharacterized protein</fullName>
    </submittedName>
</protein>
<dbReference type="Proteomes" id="UP001281761">
    <property type="component" value="Unassembled WGS sequence"/>
</dbReference>
<proteinExistence type="predicted"/>
<keyword evidence="1" id="KW-0812">Transmembrane</keyword>
<sequence>MIELTSGEYFATNLRIINRSITFFGVEDHVDIDVSESTEIALDLVKSSVTLVSITLIPSQASIFACAIDRSTLNLTNCRYFQGELSQPILEGSDSQLVINGSKFIDLIFTLSVSNSYFERIDVQAQKAILAGPEVTCVSVTTTRFKDITCTEAGELPEAKIEGVPNREVSLDDSRFENVTAPLSGVVVFGVQASKLNLHSVIVHNVDNAVRFSDNVAFAHTIIVRLESCETQNTTATQFWPDGGFLYLPHNSSQLYIINSNARDSSAFNGSGGWIFANECWNLTMDQCNFEDTYARVRGGLLCVPGDMDHLKMMNVHVVHSKSELEGGAVFLANPVWIEVSDGAFTNCNSNSQGGAFFFDHCGGALFSFRGVRFTSNWAASQNGMDVLFSYNNSTTYSVSEENFERCTSTSWDNKVSIRPFNVHTNWTNTAGFDAYKIVIGAIIGCCVALGVIILVTCVCCCCCGCCMACGYQCRQSKQYNNIGVQPKDTSRSAPQCQGQYLPQTPYPQQWVQVPYVYLQPAAQPAQFQQYPLCPTNQVGIDQMISKE</sequence>
<dbReference type="EMBL" id="JARBJD010000120">
    <property type="protein sequence ID" value="KAK2951329.1"/>
    <property type="molecule type" value="Genomic_DNA"/>
</dbReference>
<gene>
    <name evidence="2" type="ORF">BLNAU_13708</name>
</gene>
<feature type="transmembrane region" description="Helical" evidence="1">
    <location>
        <begin position="438"/>
        <end position="471"/>
    </location>
</feature>
<organism evidence="2 3">
    <name type="scientific">Blattamonas nauphoetae</name>
    <dbReference type="NCBI Taxonomy" id="2049346"/>
    <lineage>
        <taxon>Eukaryota</taxon>
        <taxon>Metamonada</taxon>
        <taxon>Preaxostyla</taxon>
        <taxon>Oxymonadida</taxon>
        <taxon>Blattamonas</taxon>
    </lineage>
</organism>
<dbReference type="SUPFAM" id="SSF51126">
    <property type="entry name" value="Pectin lyase-like"/>
    <property type="match status" value="1"/>
</dbReference>
<keyword evidence="1" id="KW-1133">Transmembrane helix</keyword>
<name>A0ABQ9XIN6_9EUKA</name>
<accession>A0ABQ9XIN6</accession>
<evidence type="ECO:0000256" key="1">
    <source>
        <dbReference type="SAM" id="Phobius"/>
    </source>
</evidence>
<keyword evidence="1" id="KW-0472">Membrane</keyword>
<reference evidence="2 3" key="1">
    <citation type="journal article" date="2022" name="bioRxiv">
        <title>Genomics of Preaxostyla Flagellates Illuminates Evolutionary Transitions and the Path Towards Mitochondrial Loss.</title>
        <authorList>
            <person name="Novak L.V.F."/>
            <person name="Treitli S.C."/>
            <person name="Pyrih J."/>
            <person name="Halakuc P."/>
            <person name="Pipaliya S.V."/>
            <person name="Vacek V."/>
            <person name="Brzon O."/>
            <person name="Soukal P."/>
            <person name="Eme L."/>
            <person name="Dacks J.B."/>
            <person name="Karnkowska A."/>
            <person name="Elias M."/>
            <person name="Hampl V."/>
        </authorList>
    </citation>
    <scope>NUCLEOTIDE SEQUENCE [LARGE SCALE GENOMIC DNA]</scope>
    <source>
        <strain evidence="2">NAU3</strain>
        <tissue evidence="2">Gut</tissue>
    </source>
</reference>
<evidence type="ECO:0000313" key="2">
    <source>
        <dbReference type="EMBL" id="KAK2951329.1"/>
    </source>
</evidence>
<keyword evidence="3" id="KW-1185">Reference proteome</keyword>
<comment type="caution">
    <text evidence="2">The sequence shown here is derived from an EMBL/GenBank/DDBJ whole genome shotgun (WGS) entry which is preliminary data.</text>
</comment>
<evidence type="ECO:0000313" key="3">
    <source>
        <dbReference type="Proteomes" id="UP001281761"/>
    </source>
</evidence>
<dbReference type="InterPro" id="IPR011050">
    <property type="entry name" value="Pectin_lyase_fold/virulence"/>
</dbReference>